<comment type="caution">
    <text evidence="1">The sequence shown here is derived from an EMBL/GenBank/DDBJ whole genome shotgun (WGS) entry which is preliminary data.</text>
</comment>
<dbReference type="Gene3D" id="3.10.450.50">
    <property type="match status" value="1"/>
</dbReference>
<dbReference type="PANTHER" id="PTHR33747">
    <property type="entry name" value="UPF0225 PROTEIN SCO1677"/>
    <property type="match status" value="1"/>
</dbReference>
<dbReference type="InterPro" id="IPR004027">
    <property type="entry name" value="SEC_C_motif"/>
</dbReference>
<dbReference type="Proteomes" id="UP000050833">
    <property type="component" value="Unassembled WGS sequence"/>
</dbReference>
<accession>A0AAW3JW41</accession>
<dbReference type="EMBL" id="LLKB01000001">
    <property type="protein sequence ID" value="KQC85829.1"/>
    <property type="molecule type" value="Genomic_DNA"/>
</dbReference>
<evidence type="ECO:0000313" key="2">
    <source>
        <dbReference type="Proteomes" id="UP000050833"/>
    </source>
</evidence>
<dbReference type="Pfam" id="PF02810">
    <property type="entry name" value="SEC-C"/>
    <property type="match status" value="1"/>
</dbReference>
<dbReference type="PANTHER" id="PTHR33747:SF1">
    <property type="entry name" value="ADENYLATE CYCLASE-ASSOCIATED CAP C-TERMINAL DOMAIN-CONTAINING PROTEIN"/>
    <property type="match status" value="1"/>
</dbReference>
<proteinExistence type="predicted"/>
<dbReference type="AlphaFoldDB" id="A0AAW3JW41"/>
<sequence length="168" mass="19398">MGLLQDWREYAYGVEINSKAGKAIWDKYFKEEKAIYEQLLANPSDVVTGTVRELAEKYGMELNYMVGFLDGINESLKEPNPIEDMTADTVVKLDIDLEKLYYNMVEAKAEWLYELPQWNTLLSVERRKEIYREQKKSGTIVKNKKVGRNDPCPCGSGKKYKYCCGANK</sequence>
<reference evidence="1 2" key="1">
    <citation type="submission" date="2015-10" db="EMBL/GenBank/DDBJ databases">
        <title>Butyribacter intestini gen. nov., sp. nov., a butyric acid-producing bacterium of the family Lachnospiraceae isolated from the human faeces.</title>
        <authorList>
            <person name="Zou Y."/>
            <person name="Xue W."/>
            <person name="Luo G."/>
            <person name="Lv M."/>
        </authorList>
    </citation>
    <scope>NUCLEOTIDE SEQUENCE [LARGE SCALE GENOMIC DNA]</scope>
    <source>
        <strain evidence="1 2">TF01-11</strain>
    </source>
</reference>
<gene>
    <name evidence="1" type="ORF">APZ18_01065</name>
</gene>
<organism evidence="1 2">
    <name type="scientific">Butyribacter intestini</name>
    <dbReference type="NCBI Taxonomy" id="1703332"/>
    <lineage>
        <taxon>Bacteria</taxon>
        <taxon>Bacillati</taxon>
        <taxon>Bacillota</taxon>
        <taxon>Clostridia</taxon>
        <taxon>Lachnospirales</taxon>
        <taxon>Lachnospiraceae</taxon>
        <taxon>Butyribacter</taxon>
    </lineage>
</organism>
<protein>
    <submittedName>
        <fullName evidence="1">Preprotein translocase subunit SecA</fullName>
    </submittedName>
</protein>
<dbReference type="SUPFAM" id="SSF103642">
    <property type="entry name" value="Sec-C motif"/>
    <property type="match status" value="1"/>
</dbReference>
<dbReference type="NCBIfam" id="NF004088">
    <property type="entry name" value="PRK05590.1"/>
    <property type="match status" value="1"/>
</dbReference>
<evidence type="ECO:0000313" key="1">
    <source>
        <dbReference type="EMBL" id="KQC85829.1"/>
    </source>
</evidence>
<keyword evidence="2" id="KW-1185">Reference proteome</keyword>
<name>A0AAW3JW41_9FIRM</name>
<dbReference type="RefSeq" id="WP_055940790.1">
    <property type="nucleotide sequence ID" value="NZ_JAQDCV010000006.1"/>
</dbReference>